<dbReference type="SUPFAM" id="SSF82771">
    <property type="entry name" value="GIY-YIG endonuclease"/>
    <property type="match status" value="1"/>
</dbReference>
<dbReference type="Pfam" id="PF01541">
    <property type="entry name" value="GIY-YIG"/>
    <property type="match status" value="1"/>
</dbReference>
<evidence type="ECO:0000256" key="2">
    <source>
        <dbReference type="SAM" id="MobiDB-lite"/>
    </source>
</evidence>
<name>A0A7W3IVL1_9ACTN</name>
<dbReference type="AlphaFoldDB" id="A0A7W3IVL1"/>
<evidence type="ECO:0000313" key="4">
    <source>
        <dbReference type="EMBL" id="MBA8796071.1"/>
    </source>
</evidence>
<comment type="similarity">
    <text evidence="1">Belongs to the UPF0213 family.</text>
</comment>
<feature type="region of interest" description="Disordered" evidence="2">
    <location>
        <begin position="87"/>
        <end position="107"/>
    </location>
</feature>
<feature type="domain" description="GIY-YIG" evidence="3">
    <location>
        <begin position="1"/>
        <end position="75"/>
    </location>
</feature>
<evidence type="ECO:0000313" key="5">
    <source>
        <dbReference type="Proteomes" id="UP000523079"/>
    </source>
</evidence>
<proteinExistence type="inferred from homology"/>
<dbReference type="InterPro" id="IPR000305">
    <property type="entry name" value="GIY-YIG_endonuc"/>
</dbReference>
<reference evidence="4 5" key="1">
    <citation type="submission" date="2020-07" db="EMBL/GenBank/DDBJ databases">
        <title>Sequencing the genomes of 1000 actinobacteria strains.</title>
        <authorList>
            <person name="Klenk H.-P."/>
        </authorList>
    </citation>
    <scope>NUCLEOTIDE SEQUENCE [LARGE SCALE GENOMIC DNA]</scope>
    <source>
        <strain evidence="4 5">DSM 100723</strain>
    </source>
</reference>
<evidence type="ECO:0000259" key="3">
    <source>
        <dbReference type="PROSITE" id="PS50164"/>
    </source>
</evidence>
<dbReference type="InterPro" id="IPR035901">
    <property type="entry name" value="GIY-YIG_endonuc_sf"/>
</dbReference>
<evidence type="ECO:0000256" key="1">
    <source>
        <dbReference type="ARBA" id="ARBA00007435"/>
    </source>
</evidence>
<dbReference type="GO" id="GO:0004519">
    <property type="term" value="F:endonuclease activity"/>
    <property type="evidence" value="ECO:0007669"/>
    <property type="project" value="UniProtKB-KW"/>
</dbReference>
<sequence length="107" mass="12163">MPYTYLLECSDGSYYVGSTRNLDQRLAQHAAGVVDGHTAAHRPVTLVWWQEFDRVDEAHAMERRIHGWRRAKKQALIEGRLADLPRLSQTSATSQRFDKLSARNPAG</sequence>
<comment type="caution">
    <text evidence="4">The sequence shown here is derived from an EMBL/GenBank/DDBJ whole genome shotgun (WGS) entry which is preliminary data.</text>
</comment>
<dbReference type="PROSITE" id="PS50164">
    <property type="entry name" value="GIY_YIG"/>
    <property type="match status" value="1"/>
</dbReference>
<dbReference type="CDD" id="cd10456">
    <property type="entry name" value="GIY-YIG_UPF0213"/>
    <property type="match status" value="1"/>
</dbReference>
<dbReference type="RefSeq" id="WP_182561650.1">
    <property type="nucleotide sequence ID" value="NZ_JACGWT010000006.1"/>
</dbReference>
<dbReference type="Proteomes" id="UP000523079">
    <property type="component" value="Unassembled WGS sequence"/>
</dbReference>
<dbReference type="PANTHER" id="PTHR34477">
    <property type="entry name" value="UPF0213 PROTEIN YHBQ"/>
    <property type="match status" value="1"/>
</dbReference>
<accession>A0A7W3IVL1</accession>
<dbReference type="InterPro" id="IPR050190">
    <property type="entry name" value="UPF0213_domain"/>
</dbReference>
<keyword evidence="4" id="KW-0540">Nuclease</keyword>
<dbReference type="PANTHER" id="PTHR34477:SF1">
    <property type="entry name" value="UPF0213 PROTEIN YHBQ"/>
    <property type="match status" value="1"/>
</dbReference>
<protein>
    <submittedName>
        <fullName evidence="4">Putative GIY-YIG superfamily endonuclease</fullName>
    </submittedName>
</protein>
<keyword evidence="4" id="KW-0255">Endonuclease</keyword>
<dbReference type="Gene3D" id="3.40.1440.10">
    <property type="entry name" value="GIY-YIG endonuclease"/>
    <property type="match status" value="1"/>
</dbReference>
<gene>
    <name evidence="4" type="ORF">FHX74_003712</name>
</gene>
<dbReference type="EMBL" id="JACGWT010000006">
    <property type="protein sequence ID" value="MBA8796071.1"/>
    <property type="molecule type" value="Genomic_DNA"/>
</dbReference>
<organism evidence="4 5">
    <name type="scientific">Microlunatus kandeliicorticis</name>
    <dbReference type="NCBI Taxonomy" id="1759536"/>
    <lineage>
        <taxon>Bacteria</taxon>
        <taxon>Bacillati</taxon>
        <taxon>Actinomycetota</taxon>
        <taxon>Actinomycetes</taxon>
        <taxon>Propionibacteriales</taxon>
        <taxon>Propionibacteriaceae</taxon>
        <taxon>Microlunatus</taxon>
    </lineage>
</organism>
<keyword evidence="5" id="KW-1185">Reference proteome</keyword>
<keyword evidence="4" id="KW-0378">Hydrolase</keyword>